<sequence length="263" mass="31184">MKYNVLILLSFRLFDKFEELENQKSLITDSLEIIKNSNSKLSYDELLEQNRQLKHQIQEIQKILKKSGSILSHREAKYRALYENAPLSYQSLDVEGYFIDINPAWLSTLGYSWEEVIGKNYADFLHSDWKSIFEKNFAEFKRRGYVSDVQFKIKHKKGHFIDISLEGYIGTHPDGSFKQTYCVFKDITEQKRVEDALIKNQFYLSKAQEIGKIGTWELDILNNKLYWTKQNYKNFGLSHKTSLNYEVFLNCIHPDDRDYVNRE</sequence>
<evidence type="ECO:0000256" key="3">
    <source>
        <dbReference type="ARBA" id="ARBA00022553"/>
    </source>
</evidence>
<dbReference type="Gene3D" id="3.30.450.20">
    <property type="entry name" value="PAS domain"/>
    <property type="match status" value="2"/>
</dbReference>
<dbReference type="AlphaFoldDB" id="A0A6C0R870"/>
<organism evidence="9 10">
    <name type="scientific">Draconibacterium halophilum</name>
    <dbReference type="NCBI Taxonomy" id="2706887"/>
    <lineage>
        <taxon>Bacteria</taxon>
        <taxon>Pseudomonadati</taxon>
        <taxon>Bacteroidota</taxon>
        <taxon>Bacteroidia</taxon>
        <taxon>Marinilabiliales</taxon>
        <taxon>Prolixibacteraceae</taxon>
        <taxon>Draconibacterium</taxon>
    </lineage>
</organism>
<evidence type="ECO:0000256" key="6">
    <source>
        <dbReference type="SAM" id="Coils"/>
    </source>
</evidence>
<keyword evidence="4" id="KW-0808">Transferase</keyword>
<dbReference type="SUPFAM" id="SSF55785">
    <property type="entry name" value="PYP-like sensor domain (PAS domain)"/>
    <property type="match status" value="2"/>
</dbReference>
<protein>
    <recommendedName>
        <fullName evidence="2">histidine kinase</fullName>
        <ecNumber evidence="2">2.7.13.3</ecNumber>
    </recommendedName>
</protein>
<dbReference type="InterPro" id="IPR000014">
    <property type="entry name" value="PAS"/>
</dbReference>
<comment type="catalytic activity">
    <reaction evidence="1">
        <text>ATP + protein L-histidine = ADP + protein N-phospho-L-histidine.</text>
        <dbReference type="EC" id="2.7.13.3"/>
    </reaction>
</comment>
<feature type="domain" description="PAC" evidence="8">
    <location>
        <begin position="147"/>
        <end position="199"/>
    </location>
</feature>
<evidence type="ECO:0000259" key="8">
    <source>
        <dbReference type="PROSITE" id="PS50113"/>
    </source>
</evidence>
<dbReference type="Pfam" id="PF13426">
    <property type="entry name" value="PAS_9"/>
    <property type="match status" value="1"/>
</dbReference>
<dbReference type="PANTHER" id="PTHR43304:SF1">
    <property type="entry name" value="PAC DOMAIN-CONTAINING PROTEIN"/>
    <property type="match status" value="1"/>
</dbReference>
<feature type="coiled-coil region" evidence="6">
    <location>
        <begin position="36"/>
        <end position="66"/>
    </location>
</feature>
<name>A0A6C0R870_9BACT</name>
<dbReference type="PROSITE" id="PS50112">
    <property type="entry name" value="PAS"/>
    <property type="match status" value="1"/>
</dbReference>
<evidence type="ECO:0000256" key="5">
    <source>
        <dbReference type="ARBA" id="ARBA00022777"/>
    </source>
</evidence>
<evidence type="ECO:0000256" key="4">
    <source>
        <dbReference type="ARBA" id="ARBA00022679"/>
    </source>
</evidence>
<accession>A0A6C0R870</accession>
<dbReference type="Proteomes" id="UP000474630">
    <property type="component" value="Chromosome"/>
</dbReference>
<keyword evidence="6" id="KW-0175">Coiled coil</keyword>
<evidence type="ECO:0000256" key="1">
    <source>
        <dbReference type="ARBA" id="ARBA00000085"/>
    </source>
</evidence>
<proteinExistence type="predicted"/>
<dbReference type="PANTHER" id="PTHR43304">
    <property type="entry name" value="PHYTOCHROME-LIKE PROTEIN CPH1"/>
    <property type="match status" value="1"/>
</dbReference>
<dbReference type="GO" id="GO:0004673">
    <property type="term" value="F:protein histidine kinase activity"/>
    <property type="evidence" value="ECO:0007669"/>
    <property type="project" value="UniProtKB-EC"/>
</dbReference>
<dbReference type="InterPro" id="IPR035965">
    <property type="entry name" value="PAS-like_dom_sf"/>
</dbReference>
<reference evidence="9 10" key="1">
    <citation type="submission" date="2020-02" db="EMBL/GenBank/DDBJ databases">
        <title>Genome sequencing for Draconibacterium sp. strain M1.</title>
        <authorList>
            <person name="Park S.-J."/>
        </authorList>
    </citation>
    <scope>NUCLEOTIDE SEQUENCE [LARGE SCALE GENOMIC DNA]</scope>
    <source>
        <strain evidence="9 10">M1</strain>
    </source>
</reference>
<keyword evidence="10" id="KW-1185">Reference proteome</keyword>
<gene>
    <name evidence="9" type="ORF">G0Q07_01155</name>
</gene>
<evidence type="ECO:0000259" key="7">
    <source>
        <dbReference type="PROSITE" id="PS50112"/>
    </source>
</evidence>
<dbReference type="EMBL" id="CP048409">
    <property type="protein sequence ID" value="QIA06420.1"/>
    <property type="molecule type" value="Genomic_DNA"/>
</dbReference>
<dbReference type="KEGG" id="drc:G0Q07_01155"/>
<evidence type="ECO:0000313" key="9">
    <source>
        <dbReference type="EMBL" id="QIA06420.1"/>
    </source>
</evidence>
<dbReference type="SMART" id="SM00091">
    <property type="entry name" value="PAS"/>
    <property type="match status" value="1"/>
</dbReference>
<dbReference type="PROSITE" id="PS50113">
    <property type="entry name" value="PAC"/>
    <property type="match status" value="1"/>
</dbReference>
<keyword evidence="3" id="KW-0597">Phosphoprotein</keyword>
<feature type="domain" description="PAS" evidence="7">
    <location>
        <begin position="74"/>
        <end position="128"/>
    </location>
</feature>
<dbReference type="InterPro" id="IPR000700">
    <property type="entry name" value="PAS-assoc_C"/>
</dbReference>
<dbReference type="RefSeq" id="WP_163344353.1">
    <property type="nucleotide sequence ID" value="NZ_CP048409.1"/>
</dbReference>
<dbReference type="NCBIfam" id="TIGR00229">
    <property type="entry name" value="sensory_box"/>
    <property type="match status" value="1"/>
</dbReference>
<dbReference type="EC" id="2.7.13.3" evidence="2"/>
<evidence type="ECO:0000313" key="10">
    <source>
        <dbReference type="Proteomes" id="UP000474630"/>
    </source>
</evidence>
<keyword evidence="5" id="KW-0418">Kinase</keyword>
<evidence type="ECO:0000256" key="2">
    <source>
        <dbReference type="ARBA" id="ARBA00012438"/>
    </source>
</evidence>
<dbReference type="CDD" id="cd00130">
    <property type="entry name" value="PAS"/>
    <property type="match status" value="1"/>
</dbReference>
<dbReference type="InterPro" id="IPR052162">
    <property type="entry name" value="Sensor_kinase/Photoreceptor"/>
</dbReference>